<organism evidence="4 5">
    <name type="scientific">Saccharopolyspora shandongensis</name>
    <dbReference type="NCBI Taxonomy" id="418495"/>
    <lineage>
        <taxon>Bacteria</taxon>
        <taxon>Bacillati</taxon>
        <taxon>Actinomycetota</taxon>
        <taxon>Actinomycetes</taxon>
        <taxon>Pseudonocardiales</taxon>
        <taxon>Pseudonocardiaceae</taxon>
        <taxon>Saccharopolyspora</taxon>
    </lineage>
</organism>
<dbReference type="GO" id="GO:0016491">
    <property type="term" value="F:oxidoreductase activity"/>
    <property type="evidence" value="ECO:0007669"/>
    <property type="project" value="UniProtKB-KW"/>
</dbReference>
<dbReference type="Gene3D" id="3.40.109.10">
    <property type="entry name" value="NADH Oxidase"/>
    <property type="match status" value="1"/>
</dbReference>
<reference evidence="5" key="1">
    <citation type="submission" date="2016-10" db="EMBL/GenBank/DDBJ databases">
        <authorList>
            <person name="Varghese N."/>
            <person name="Submissions S."/>
        </authorList>
    </citation>
    <scope>NUCLEOTIDE SEQUENCE [LARGE SCALE GENOMIC DNA]</scope>
    <source>
        <strain evidence="5">CGMCC 4.3530</strain>
    </source>
</reference>
<dbReference type="Pfam" id="PF00881">
    <property type="entry name" value="Nitroreductase"/>
    <property type="match status" value="1"/>
</dbReference>
<dbReference type="Proteomes" id="UP000199529">
    <property type="component" value="Unassembled WGS sequence"/>
</dbReference>
<protein>
    <submittedName>
        <fullName evidence="4">Nitroreductase</fullName>
    </submittedName>
</protein>
<keyword evidence="2" id="KW-0560">Oxidoreductase</keyword>
<dbReference type="STRING" id="418495.SAMN05216215_1017111"/>
<keyword evidence="5" id="KW-1185">Reference proteome</keyword>
<evidence type="ECO:0000256" key="2">
    <source>
        <dbReference type="ARBA" id="ARBA00023002"/>
    </source>
</evidence>
<dbReference type="InterPro" id="IPR029479">
    <property type="entry name" value="Nitroreductase"/>
</dbReference>
<gene>
    <name evidence="4" type="ORF">SAMN05216215_1017111</name>
</gene>
<evidence type="ECO:0000256" key="1">
    <source>
        <dbReference type="ARBA" id="ARBA00007118"/>
    </source>
</evidence>
<dbReference type="CDD" id="cd02138">
    <property type="entry name" value="TdsD-like"/>
    <property type="match status" value="1"/>
</dbReference>
<proteinExistence type="inferred from homology"/>
<dbReference type="RefSeq" id="WP_093267336.1">
    <property type="nucleotide sequence ID" value="NZ_FNOK01000017.1"/>
</dbReference>
<evidence type="ECO:0000259" key="3">
    <source>
        <dbReference type="Pfam" id="PF00881"/>
    </source>
</evidence>
<feature type="domain" description="Nitroreductase" evidence="3">
    <location>
        <begin position="27"/>
        <end position="75"/>
    </location>
</feature>
<dbReference type="AlphaFoldDB" id="A0A1H3FR74"/>
<dbReference type="SUPFAM" id="SSF55469">
    <property type="entry name" value="FMN-dependent nitroreductase-like"/>
    <property type="match status" value="1"/>
</dbReference>
<comment type="similarity">
    <text evidence="1">Belongs to the nitroreductase family.</text>
</comment>
<accession>A0A1H3FR74</accession>
<dbReference type="EMBL" id="FNOK01000017">
    <property type="protein sequence ID" value="SDX92888.1"/>
    <property type="molecule type" value="Genomic_DNA"/>
</dbReference>
<dbReference type="InterPro" id="IPR000415">
    <property type="entry name" value="Nitroreductase-like"/>
</dbReference>
<sequence>MTAEEYTAEVPASKPAETSVPLHPLLAERWSPRALDPATAIGDRQFTALFEAARWAPSWGNTQPARFIAARRGEATFDRIHGTLSRGNKGWTSNAAALAIGVARVVDEDGEPMPYGEYGLALAAQNLVLQAVAEGLYAHQMAGMDRDAARAEFGVPAEFEPMIAIAVGGLGTLDGMPERLQEKELRPRIRKPLSELVFTDTWGEPLF</sequence>
<evidence type="ECO:0000313" key="4">
    <source>
        <dbReference type="EMBL" id="SDX92888.1"/>
    </source>
</evidence>
<name>A0A1H3FR74_9PSEU</name>
<dbReference type="OrthoDB" id="9802510at2"/>
<evidence type="ECO:0000313" key="5">
    <source>
        <dbReference type="Proteomes" id="UP000199529"/>
    </source>
</evidence>
<dbReference type="PANTHER" id="PTHR43673">
    <property type="entry name" value="NAD(P)H NITROREDUCTASE YDGI-RELATED"/>
    <property type="match status" value="1"/>
</dbReference>
<dbReference type="PANTHER" id="PTHR43673:SF10">
    <property type="entry name" value="NADH DEHYDROGENASE_NAD(P)H NITROREDUCTASE XCC3605-RELATED"/>
    <property type="match status" value="1"/>
</dbReference>